<dbReference type="Proteomes" id="UP000011087">
    <property type="component" value="Unassembled WGS sequence"/>
</dbReference>
<evidence type="ECO:0000313" key="10">
    <source>
        <dbReference type="Proteomes" id="UP000011087"/>
    </source>
</evidence>
<evidence type="ECO:0000313" key="8">
    <source>
        <dbReference type="EMBL" id="EKX52271.1"/>
    </source>
</evidence>
<reference evidence="8 10" key="1">
    <citation type="journal article" date="2012" name="Nature">
        <title>Algal genomes reveal evolutionary mosaicism and the fate of nucleomorphs.</title>
        <authorList>
            <consortium name="DOE Joint Genome Institute"/>
            <person name="Curtis B.A."/>
            <person name="Tanifuji G."/>
            <person name="Burki F."/>
            <person name="Gruber A."/>
            <person name="Irimia M."/>
            <person name="Maruyama S."/>
            <person name="Arias M.C."/>
            <person name="Ball S.G."/>
            <person name="Gile G.H."/>
            <person name="Hirakawa Y."/>
            <person name="Hopkins J.F."/>
            <person name="Kuo A."/>
            <person name="Rensing S.A."/>
            <person name="Schmutz J."/>
            <person name="Symeonidi A."/>
            <person name="Elias M."/>
            <person name="Eveleigh R.J."/>
            <person name="Herman E.K."/>
            <person name="Klute M.J."/>
            <person name="Nakayama T."/>
            <person name="Obornik M."/>
            <person name="Reyes-Prieto A."/>
            <person name="Armbrust E.V."/>
            <person name="Aves S.J."/>
            <person name="Beiko R.G."/>
            <person name="Coutinho P."/>
            <person name="Dacks J.B."/>
            <person name="Durnford D.G."/>
            <person name="Fast N.M."/>
            <person name="Green B.R."/>
            <person name="Grisdale C.J."/>
            <person name="Hempel F."/>
            <person name="Henrissat B."/>
            <person name="Hoppner M.P."/>
            <person name="Ishida K."/>
            <person name="Kim E."/>
            <person name="Koreny L."/>
            <person name="Kroth P.G."/>
            <person name="Liu Y."/>
            <person name="Malik S.B."/>
            <person name="Maier U.G."/>
            <person name="McRose D."/>
            <person name="Mock T."/>
            <person name="Neilson J.A."/>
            <person name="Onodera N.T."/>
            <person name="Poole A.M."/>
            <person name="Pritham E.J."/>
            <person name="Richards T.A."/>
            <person name="Rocap G."/>
            <person name="Roy S.W."/>
            <person name="Sarai C."/>
            <person name="Schaack S."/>
            <person name="Shirato S."/>
            <person name="Slamovits C.H."/>
            <person name="Spencer D.F."/>
            <person name="Suzuki S."/>
            <person name="Worden A.Z."/>
            <person name="Zauner S."/>
            <person name="Barry K."/>
            <person name="Bell C."/>
            <person name="Bharti A.K."/>
            <person name="Crow J.A."/>
            <person name="Grimwood J."/>
            <person name="Kramer R."/>
            <person name="Lindquist E."/>
            <person name="Lucas S."/>
            <person name="Salamov A."/>
            <person name="McFadden G.I."/>
            <person name="Lane C.E."/>
            <person name="Keeling P.J."/>
            <person name="Gray M.W."/>
            <person name="Grigoriev I.V."/>
            <person name="Archibald J.M."/>
        </authorList>
    </citation>
    <scope>NUCLEOTIDE SEQUENCE</scope>
    <source>
        <strain evidence="8 10">CCMP2712</strain>
    </source>
</reference>
<feature type="transmembrane region" description="Helical" evidence="7">
    <location>
        <begin position="184"/>
        <end position="202"/>
    </location>
</feature>
<keyword evidence="4 7" id="KW-1133">Transmembrane helix</keyword>
<sequence length="263" mass="27706">MSQEGGGGSGQWLKDAEAWVEDKRLKPSTFAAEFIGSFLFQFLGGSAASNAVDAGLTTAALGNGAALALLVYSMAGISGAHLNPAVSTAMLVIGEDDMSIPKWGIYVSMQLFGALMGAVFLRYLCPDTAVVRNPFVTQGILNEGVSRNLAGLGIFEFVMTFTLVFVICAVALDMKSGARQYGPLAVGFVYAAGVYCEGPYTGGSMNPARTIAAAIVYANFTGMWISIICVMIGGVAGAFCYKHLLRIEHNPANSRDFSASRYV</sequence>
<protein>
    <recommendedName>
        <fullName evidence="11">Aquaporin</fullName>
    </recommendedName>
</protein>
<feature type="transmembrane region" description="Helical" evidence="7">
    <location>
        <begin position="30"/>
        <end position="48"/>
    </location>
</feature>
<evidence type="ECO:0000256" key="1">
    <source>
        <dbReference type="ARBA" id="ARBA00004141"/>
    </source>
</evidence>
<dbReference type="GO" id="GO:0015250">
    <property type="term" value="F:water channel activity"/>
    <property type="evidence" value="ECO:0007669"/>
    <property type="project" value="TreeGrafter"/>
</dbReference>
<feature type="transmembrane region" description="Helical" evidence="7">
    <location>
        <begin position="214"/>
        <end position="241"/>
    </location>
</feature>
<dbReference type="STRING" id="905079.L1JUP7"/>
<dbReference type="HOGENOM" id="CLU_020019_3_4_1"/>
<dbReference type="PRINTS" id="PR00783">
    <property type="entry name" value="MINTRINSICP"/>
</dbReference>
<dbReference type="AlphaFoldDB" id="L1JUP7"/>
<dbReference type="eggNOG" id="KOG0223">
    <property type="taxonomic scope" value="Eukaryota"/>
</dbReference>
<dbReference type="InterPro" id="IPR000425">
    <property type="entry name" value="MIP"/>
</dbReference>
<keyword evidence="6" id="KW-0813">Transport</keyword>
<dbReference type="GO" id="GO:0005886">
    <property type="term" value="C:plasma membrane"/>
    <property type="evidence" value="ECO:0007669"/>
    <property type="project" value="TreeGrafter"/>
</dbReference>
<organism evidence="8">
    <name type="scientific">Guillardia theta (strain CCMP2712)</name>
    <name type="common">Cryptophyte</name>
    <dbReference type="NCBI Taxonomy" id="905079"/>
    <lineage>
        <taxon>Eukaryota</taxon>
        <taxon>Cryptophyceae</taxon>
        <taxon>Pyrenomonadales</taxon>
        <taxon>Geminigeraceae</taxon>
        <taxon>Guillardia</taxon>
    </lineage>
</organism>
<comment type="subcellular location">
    <subcellularLocation>
        <location evidence="1">Membrane</location>
        <topology evidence="1">Multi-pass membrane protein</topology>
    </subcellularLocation>
</comment>
<keyword evidence="5 7" id="KW-0472">Membrane</keyword>
<reference evidence="10" key="2">
    <citation type="submission" date="2012-11" db="EMBL/GenBank/DDBJ databases">
        <authorList>
            <person name="Kuo A."/>
            <person name="Curtis B.A."/>
            <person name="Tanifuji G."/>
            <person name="Burki F."/>
            <person name="Gruber A."/>
            <person name="Irimia M."/>
            <person name="Maruyama S."/>
            <person name="Arias M.C."/>
            <person name="Ball S.G."/>
            <person name="Gile G.H."/>
            <person name="Hirakawa Y."/>
            <person name="Hopkins J.F."/>
            <person name="Rensing S.A."/>
            <person name="Schmutz J."/>
            <person name="Symeonidi A."/>
            <person name="Elias M."/>
            <person name="Eveleigh R.J."/>
            <person name="Herman E.K."/>
            <person name="Klute M.J."/>
            <person name="Nakayama T."/>
            <person name="Obornik M."/>
            <person name="Reyes-Prieto A."/>
            <person name="Armbrust E.V."/>
            <person name="Aves S.J."/>
            <person name="Beiko R.G."/>
            <person name="Coutinho P."/>
            <person name="Dacks J.B."/>
            <person name="Durnford D.G."/>
            <person name="Fast N.M."/>
            <person name="Green B.R."/>
            <person name="Grisdale C."/>
            <person name="Hempe F."/>
            <person name="Henrissat B."/>
            <person name="Hoppner M.P."/>
            <person name="Ishida K.-I."/>
            <person name="Kim E."/>
            <person name="Koreny L."/>
            <person name="Kroth P.G."/>
            <person name="Liu Y."/>
            <person name="Malik S.-B."/>
            <person name="Maier U.G."/>
            <person name="McRose D."/>
            <person name="Mock T."/>
            <person name="Neilson J.A."/>
            <person name="Onodera N.T."/>
            <person name="Poole A.M."/>
            <person name="Pritham E.J."/>
            <person name="Richards T.A."/>
            <person name="Rocap G."/>
            <person name="Roy S.W."/>
            <person name="Sarai C."/>
            <person name="Schaack S."/>
            <person name="Shirato S."/>
            <person name="Slamovits C.H."/>
            <person name="Spencer D.F."/>
            <person name="Suzuki S."/>
            <person name="Worden A.Z."/>
            <person name="Zauner S."/>
            <person name="Barry K."/>
            <person name="Bell C."/>
            <person name="Bharti A.K."/>
            <person name="Crow J.A."/>
            <person name="Grimwood J."/>
            <person name="Kramer R."/>
            <person name="Lindquist E."/>
            <person name="Lucas S."/>
            <person name="Salamov A."/>
            <person name="McFadden G.I."/>
            <person name="Lane C.E."/>
            <person name="Keeling P.J."/>
            <person name="Gray M.W."/>
            <person name="Grigoriev I.V."/>
            <person name="Archibald J.M."/>
        </authorList>
    </citation>
    <scope>NUCLEOTIDE SEQUENCE</scope>
    <source>
        <strain evidence="10">CCMP2712</strain>
    </source>
</reference>
<keyword evidence="10" id="KW-1185">Reference proteome</keyword>
<evidence type="ECO:0000256" key="4">
    <source>
        <dbReference type="ARBA" id="ARBA00022989"/>
    </source>
</evidence>
<evidence type="ECO:0000256" key="2">
    <source>
        <dbReference type="ARBA" id="ARBA00006175"/>
    </source>
</evidence>
<feature type="transmembrane region" description="Helical" evidence="7">
    <location>
        <begin position="103"/>
        <end position="124"/>
    </location>
</feature>
<accession>L1JUP7</accession>
<evidence type="ECO:0000313" key="9">
    <source>
        <dbReference type="EnsemblProtists" id="EKX52271"/>
    </source>
</evidence>
<proteinExistence type="inferred from homology"/>
<dbReference type="EnsemblProtists" id="EKX52271">
    <property type="protein sequence ID" value="EKX52271"/>
    <property type="gene ID" value="GUITHDRAFT_150736"/>
</dbReference>
<reference evidence="9" key="3">
    <citation type="submission" date="2016-03" db="UniProtKB">
        <authorList>
            <consortium name="EnsemblProtists"/>
        </authorList>
    </citation>
    <scope>IDENTIFICATION</scope>
</reference>
<evidence type="ECO:0000256" key="6">
    <source>
        <dbReference type="RuleBase" id="RU000477"/>
    </source>
</evidence>
<evidence type="ECO:0000256" key="5">
    <source>
        <dbReference type="ARBA" id="ARBA00023136"/>
    </source>
</evidence>
<dbReference type="OrthoDB" id="3222at2759"/>
<dbReference type="InterPro" id="IPR034294">
    <property type="entry name" value="Aquaporin_transptr"/>
</dbReference>
<dbReference type="OMA" id="FWVGPIS"/>
<evidence type="ECO:0000256" key="7">
    <source>
        <dbReference type="SAM" id="Phobius"/>
    </source>
</evidence>
<dbReference type="Pfam" id="PF00230">
    <property type="entry name" value="MIP"/>
    <property type="match status" value="1"/>
</dbReference>
<dbReference type="RefSeq" id="XP_005839251.1">
    <property type="nucleotide sequence ID" value="XM_005839194.1"/>
</dbReference>
<gene>
    <name evidence="8" type="ORF">GUITHDRAFT_150736</name>
</gene>
<feature type="transmembrane region" description="Helical" evidence="7">
    <location>
        <begin position="60"/>
        <end position="82"/>
    </location>
</feature>
<dbReference type="InterPro" id="IPR023271">
    <property type="entry name" value="Aquaporin-like"/>
</dbReference>
<name>L1JUP7_GUITC</name>
<feature type="transmembrane region" description="Helical" evidence="7">
    <location>
        <begin position="149"/>
        <end position="172"/>
    </location>
</feature>
<dbReference type="PANTHER" id="PTHR19139">
    <property type="entry name" value="AQUAPORIN TRANSPORTER"/>
    <property type="match status" value="1"/>
</dbReference>
<dbReference type="PANTHER" id="PTHR19139:SF199">
    <property type="entry name" value="MIP17260P"/>
    <property type="match status" value="1"/>
</dbReference>
<comment type="similarity">
    <text evidence="2 6">Belongs to the MIP/aquaporin (TC 1.A.8) family.</text>
</comment>
<dbReference type="EMBL" id="JH992973">
    <property type="protein sequence ID" value="EKX52271.1"/>
    <property type="molecule type" value="Genomic_DNA"/>
</dbReference>
<dbReference type="Gene3D" id="1.20.1080.10">
    <property type="entry name" value="Glycerol uptake facilitator protein"/>
    <property type="match status" value="1"/>
</dbReference>
<evidence type="ECO:0008006" key="11">
    <source>
        <dbReference type="Google" id="ProtNLM"/>
    </source>
</evidence>
<dbReference type="KEGG" id="gtt:GUITHDRAFT_150736"/>
<dbReference type="GeneID" id="17308753"/>
<evidence type="ECO:0000256" key="3">
    <source>
        <dbReference type="ARBA" id="ARBA00022692"/>
    </source>
</evidence>
<dbReference type="SUPFAM" id="SSF81338">
    <property type="entry name" value="Aquaporin-like"/>
    <property type="match status" value="1"/>
</dbReference>
<keyword evidence="3 6" id="KW-0812">Transmembrane</keyword>
<dbReference type="PaxDb" id="55529-EKX52271"/>